<dbReference type="InterPro" id="IPR031331">
    <property type="entry name" value="NEUT/ALK_ceramidase_C"/>
</dbReference>
<protein>
    <recommendedName>
        <fullName evidence="3">Neutral ceramidase</fullName>
        <ecNumber evidence="3">3.5.1.23</ecNumber>
    </recommendedName>
</protein>
<evidence type="ECO:0000313" key="7">
    <source>
        <dbReference type="Proteomes" id="UP001610335"/>
    </source>
</evidence>
<keyword evidence="2 3" id="KW-0378">Hydrolase</keyword>
<dbReference type="InterPro" id="IPR038445">
    <property type="entry name" value="NCDase_C_sf"/>
</dbReference>
<keyword evidence="3" id="KW-0443">Lipid metabolism</keyword>
<accession>A0ABR4IA23</accession>
<dbReference type="Gene3D" id="2.60.40.2300">
    <property type="entry name" value="Neutral/alkaline non-lysosomal ceramidase, C-terminal domain"/>
    <property type="match status" value="1"/>
</dbReference>
<feature type="domain" description="Neutral/alkaline non-lysosomal ceramidase C-terminal" evidence="5">
    <location>
        <begin position="596"/>
        <end position="758"/>
    </location>
</feature>
<evidence type="ECO:0000256" key="2">
    <source>
        <dbReference type="ARBA" id="ARBA00022801"/>
    </source>
</evidence>
<keyword evidence="7" id="KW-1185">Reference proteome</keyword>
<dbReference type="Pfam" id="PF04734">
    <property type="entry name" value="Ceramidase_alk"/>
    <property type="match status" value="1"/>
</dbReference>
<evidence type="ECO:0000256" key="1">
    <source>
        <dbReference type="ARBA" id="ARBA00009835"/>
    </source>
</evidence>
<name>A0ABR4IA23_9EURO</name>
<gene>
    <name evidence="6" type="ORF">BDW59DRAFT_83797</name>
</gene>
<feature type="domain" description="Neutral/alkaline non-lysosomal ceramidase N-terminal" evidence="4">
    <location>
        <begin position="57"/>
        <end position="578"/>
    </location>
</feature>
<evidence type="ECO:0000259" key="4">
    <source>
        <dbReference type="Pfam" id="PF04734"/>
    </source>
</evidence>
<dbReference type="Pfam" id="PF17048">
    <property type="entry name" value="Ceramidse_alk_C"/>
    <property type="match status" value="1"/>
</dbReference>
<organism evidence="6 7">
    <name type="scientific">Aspergillus cavernicola</name>
    <dbReference type="NCBI Taxonomy" id="176166"/>
    <lineage>
        <taxon>Eukaryota</taxon>
        <taxon>Fungi</taxon>
        <taxon>Dikarya</taxon>
        <taxon>Ascomycota</taxon>
        <taxon>Pezizomycotina</taxon>
        <taxon>Eurotiomycetes</taxon>
        <taxon>Eurotiomycetidae</taxon>
        <taxon>Eurotiales</taxon>
        <taxon>Aspergillaceae</taxon>
        <taxon>Aspergillus</taxon>
        <taxon>Aspergillus subgen. Nidulantes</taxon>
    </lineage>
</organism>
<comment type="similarity">
    <text evidence="1 3">Belongs to the neutral ceramidase family.</text>
</comment>
<dbReference type="Proteomes" id="UP001610335">
    <property type="component" value="Unassembled WGS sequence"/>
</dbReference>
<dbReference type="EMBL" id="JBFXLS010000042">
    <property type="protein sequence ID" value="KAL2824616.1"/>
    <property type="molecule type" value="Genomic_DNA"/>
</dbReference>
<dbReference type="EC" id="3.5.1.23" evidence="3"/>
<evidence type="ECO:0000256" key="3">
    <source>
        <dbReference type="RuleBase" id="RU366019"/>
    </source>
</evidence>
<evidence type="ECO:0000259" key="5">
    <source>
        <dbReference type="Pfam" id="PF17048"/>
    </source>
</evidence>
<dbReference type="PANTHER" id="PTHR12670:SF1">
    <property type="entry name" value="NEUTRAL CERAMIDASE"/>
    <property type="match status" value="1"/>
</dbReference>
<keyword evidence="3" id="KW-0746">Sphingolipid metabolism</keyword>
<dbReference type="PANTHER" id="PTHR12670">
    <property type="entry name" value="CERAMIDASE"/>
    <property type="match status" value="1"/>
</dbReference>
<evidence type="ECO:0000313" key="6">
    <source>
        <dbReference type="EMBL" id="KAL2824616.1"/>
    </source>
</evidence>
<dbReference type="InterPro" id="IPR006823">
    <property type="entry name" value="Ceramidase_alk"/>
</dbReference>
<comment type="caution">
    <text evidence="6">The sequence shown here is derived from an EMBL/GenBank/DDBJ whole genome shotgun (WGS) entry which is preliminary data.</text>
</comment>
<dbReference type="InterPro" id="IPR031329">
    <property type="entry name" value="NEUT/ALK_ceramidase_N"/>
</dbReference>
<proteinExistence type="inferred from homology"/>
<comment type="catalytic activity">
    <reaction evidence="3">
        <text>an N-acylsphing-4-enine + H2O = sphing-4-enine + a fatty acid</text>
        <dbReference type="Rhea" id="RHEA:20856"/>
        <dbReference type="ChEBI" id="CHEBI:15377"/>
        <dbReference type="ChEBI" id="CHEBI:28868"/>
        <dbReference type="ChEBI" id="CHEBI:52639"/>
        <dbReference type="ChEBI" id="CHEBI:57756"/>
        <dbReference type="EC" id="3.5.1.23"/>
    </reaction>
</comment>
<sequence length="760" mass="83190">MATTRFGLALVGTFIAAIVFLQVVSVLHGSSRPLVFKVKPQWDDRLSNYVADDSILLLGAGKADITGPVVEIGFGGYADLDQIGTGLRQRIYSRAFIVANPNNLEDTWIYVILDTLTGDTGVRHGVLEGLANLGSEYARYGDRNLALTGTHSHSGPGAWFNYLLTQIPNKGFDRQSYNAIVDGVLLSIKRAHESLGPGRLTFGTIDVKDANINRSPYSYDANPEEEKARYSSNVDKTLSLLRFDRESDNKTTAVLTFFPVHGTSLYGNNTLVTGDNKGVAAWLFERSVQDNSRFADHFVAGFSQSSVGDTSPNVLGAWCEDGSGEQCSYRDSTCGGQSAGCHGRGPFFQEKDEGAKSCFEIGRRQYAAAEELYGQMNLEAIQIRRSSQISSFHIFENLDGYTFQSPFNSSTLTACSAALGFSFAAGTTDWPGYFDFTQNDTTPAERNPLWYIARAFLHEPTLEQKRCQEPKDVLLDVGDINLPYAWTPNIVDVQLLRVGQLMVVISTSEVTTMAGRRWKEAIAKSARDLLSVSDPLVVLGSPANSYAHYVATEEEYGIQRYEGASTLYGPNTLAAYVNLTLTYLPYLDESAQKAGLSPAPNGVEPPINTDKSLSFIPSVVYDGCPIGKSYGAVLKSAGNAKYAPGDVVTATFIGANPRNNLRLESTFAAVERQNPDKGAWETVRTDSDWSLVYRWKRTSSILGQSEVTLQWEVEDEYYSAGSARPLQDGVYRFHYYGDAKGLSGSIQAFEGVDEPFTIGT</sequence>
<reference evidence="6 7" key="1">
    <citation type="submission" date="2024-07" db="EMBL/GenBank/DDBJ databases">
        <title>Section-level genome sequencing and comparative genomics of Aspergillus sections Usti and Cavernicolus.</title>
        <authorList>
            <consortium name="Lawrence Berkeley National Laboratory"/>
            <person name="Nybo J.L."/>
            <person name="Vesth T.C."/>
            <person name="Theobald S."/>
            <person name="Frisvad J.C."/>
            <person name="Larsen T.O."/>
            <person name="Kjaerboelling I."/>
            <person name="Rothschild-Mancinelli K."/>
            <person name="Lyhne E.K."/>
            <person name="Kogle M.E."/>
            <person name="Barry K."/>
            <person name="Clum A."/>
            <person name="Na H."/>
            <person name="Ledsgaard L."/>
            <person name="Lin J."/>
            <person name="Lipzen A."/>
            <person name="Kuo A."/>
            <person name="Riley R."/>
            <person name="Mondo S."/>
            <person name="LaButti K."/>
            <person name="Haridas S."/>
            <person name="Pangalinan J."/>
            <person name="Salamov A.A."/>
            <person name="Simmons B.A."/>
            <person name="Magnuson J.K."/>
            <person name="Chen J."/>
            <person name="Drula E."/>
            <person name="Henrissat B."/>
            <person name="Wiebenga A."/>
            <person name="Lubbers R.J."/>
            <person name="Gomes A.C."/>
            <person name="Makela M.R."/>
            <person name="Stajich J."/>
            <person name="Grigoriev I.V."/>
            <person name="Mortensen U.H."/>
            <person name="De vries R.P."/>
            <person name="Baker S.E."/>
            <person name="Andersen M.R."/>
        </authorList>
    </citation>
    <scope>NUCLEOTIDE SEQUENCE [LARGE SCALE GENOMIC DNA]</scope>
    <source>
        <strain evidence="6 7">CBS 600.67</strain>
    </source>
</reference>